<keyword evidence="2 3" id="KW-0732">Signal</keyword>
<sequence length="312" mass="33875">MKSLLGKIILPLLFVFVLAACGNAEGATTAEAESGNSEWPETITLVQMPDENNPTEAATMHTSLKEHLTEELGIEVKEFDGGSYAVGIEAMAAGNLDVMLASPMSYYQAKQKAGAELLVTPVVPGGSEYYTDFVTQADNDDINSLEDLKGTNFAFVNAASSSGYLYPKATLVQELDLDPDKIEQSGYFFENVVFSEGHPNSLMGVAMGDYEAAAVAHQVMAMMGESDSFNPDDIKVIGRTANIPDASYIVRGDLPEDFKKALQEAFVSFENEEYFEALHGDAGTRFEATKTDYYDPAIEMLDTINALEDVQE</sequence>
<reference evidence="4 5" key="1">
    <citation type="submission" date="2022-04" db="EMBL/GenBank/DDBJ databases">
        <title>Gracilibacillus sp. isolated from saltern.</title>
        <authorList>
            <person name="Won M."/>
            <person name="Lee C.-M."/>
            <person name="Woen H.-Y."/>
            <person name="Kwon S.-W."/>
        </authorList>
    </citation>
    <scope>NUCLEOTIDE SEQUENCE [LARGE SCALE GENOMIC DNA]</scope>
    <source>
        <strain evidence="4 5">SSWR10-1</strain>
    </source>
</reference>
<organism evidence="4 5">
    <name type="scientific">Gracilibacillus caseinilyticus</name>
    <dbReference type="NCBI Taxonomy" id="2932256"/>
    <lineage>
        <taxon>Bacteria</taxon>
        <taxon>Bacillati</taxon>
        <taxon>Bacillota</taxon>
        <taxon>Bacilli</taxon>
        <taxon>Bacillales</taxon>
        <taxon>Bacillaceae</taxon>
        <taxon>Gracilibacillus</taxon>
    </lineage>
</organism>
<keyword evidence="5" id="KW-1185">Reference proteome</keyword>
<dbReference type="PROSITE" id="PS51257">
    <property type="entry name" value="PROKAR_LIPOPROTEIN"/>
    <property type="match status" value="1"/>
</dbReference>
<evidence type="ECO:0000256" key="1">
    <source>
        <dbReference type="ARBA" id="ARBA00007162"/>
    </source>
</evidence>
<comment type="similarity">
    <text evidence="1">Belongs to the phosphate/phosphite/phosphonate binding protein family.</text>
</comment>
<name>A0ABY4EWD3_9BACI</name>
<dbReference type="Pfam" id="PF12974">
    <property type="entry name" value="Phosphonate-bd"/>
    <property type="match status" value="1"/>
</dbReference>
<evidence type="ECO:0000256" key="3">
    <source>
        <dbReference type="SAM" id="SignalP"/>
    </source>
</evidence>
<protein>
    <submittedName>
        <fullName evidence="4">Phosphate/phosphite/phosphonate ABC transporter substrate-binding protein</fullName>
    </submittedName>
</protein>
<dbReference type="NCBIfam" id="TIGR01098">
    <property type="entry name" value="3A0109s03R"/>
    <property type="match status" value="1"/>
</dbReference>
<dbReference type="EMBL" id="CP095072">
    <property type="protein sequence ID" value="UOQ48728.1"/>
    <property type="molecule type" value="Genomic_DNA"/>
</dbReference>
<dbReference type="PANTHER" id="PTHR35841:SF1">
    <property type="entry name" value="PHOSPHONATES-BINDING PERIPLASMIC PROTEIN"/>
    <property type="match status" value="1"/>
</dbReference>
<gene>
    <name evidence="4" type="ORF">MUN88_00770</name>
</gene>
<evidence type="ECO:0000313" key="4">
    <source>
        <dbReference type="EMBL" id="UOQ48728.1"/>
    </source>
</evidence>
<dbReference type="CDD" id="cd01071">
    <property type="entry name" value="PBP2_PhnD_like"/>
    <property type="match status" value="1"/>
</dbReference>
<evidence type="ECO:0000313" key="5">
    <source>
        <dbReference type="Proteomes" id="UP000831782"/>
    </source>
</evidence>
<evidence type="ECO:0000256" key="2">
    <source>
        <dbReference type="ARBA" id="ARBA00022729"/>
    </source>
</evidence>
<feature type="chain" id="PRO_5045975002" evidence="3">
    <location>
        <begin position="20"/>
        <end position="312"/>
    </location>
</feature>
<dbReference type="PANTHER" id="PTHR35841">
    <property type="entry name" value="PHOSPHONATES-BINDING PERIPLASMIC PROTEIN"/>
    <property type="match status" value="1"/>
</dbReference>
<dbReference type="Gene3D" id="3.40.190.10">
    <property type="entry name" value="Periplasmic binding protein-like II"/>
    <property type="match status" value="2"/>
</dbReference>
<dbReference type="Proteomes" id="UP000831782">
    <property type="component" value="Chromosome"/>
</dbReference>
<dbReference type="InterPro" id="IPR005770">
    <property type="entry name" value="PhnD"/>
</dbReference>
<dbReference type="RefSeq" id="WP_244719700.1">
    <property type="nucleotide sequence ID" value="NZ_CP095072.1"/>
</dbReference>
<accession>A0ABY4EWD3</accession>
<proteinExistence type="inferred from homology"/>
<feature type="signal peptide" evidence="3">
    <location>
        <begin position="1"/>
        <end position="19"/>
    </location>
</feature>
<dbReference type="SUPFAM" id="SSF53850">
    <property type="entry name" value="Periplasmic binding protein-like II"/>
    <property type="match status" value="1"/>
</dbReference>